<evidence type="ECO:0000313" key="8">
    <source>
        <dbReference type="EMBL" id="RJG20217.1"/>
    </source>
</evidence>
<comment type="caution">
    <text evidence="8">The sequence shown here is derived from an EMBL/GenBank/DDBJ whole genome shotgun (WGS) entry which is preliminary data.</text>
</comment>
<organism evidence="8 9">
    <name type="scientific">Alcanivorax profundi</name>
    <dbReference type="NCBI Taxonomy" id="2338368"/>
    <lineage>
        <taxon>Bacteria</taxon>
        <taxon>Pseudomonadati</taxon>
        <taxon>Pseudomonadota</taxon>
        <taxon>Gammaproteobacteria</taxon>
        <taxon>Oceanospirillales</taxon>
        <taxon>Alcanivoracaceae</taxon>
        <taxon>Alcanivorax</taxon>
    </lineage>
</organism>
<keyword evidence="4 7" id="KW-0812">Transmembrane</keyword>
<keyword evidence="5 7" id="KW-1133">Transmembrane helix</keyword>
<dbReference type="Pfam" id="PF07681">
    <property type="entry name" value="DoxX"/>
    <property type="match status" value="1"/>
</dbReference>
<feature type="transmembrane region" description="Helical" evidence="7">
    <location>
        <begin position="90"/>
        <end position="108"/>
    </location>
</feature>
<evidence type="ECO:0000256" key="2">
    <source>
        <dbReference type="ARBA" id="ARBA00006679"/>
    </source>
</evidence>
<dbReference type="AlphaFoldDB" id="A0A418Y3V7"/>
<protein>
    <submittedName>
        <fullName evidence="8">DoxX family protein</fullName>
    </submittedName>
</protein>
<accession>A0A418Y3V7</accession>
<dbReference type="PANTHER" id="PTHR33452:SF19">
    <property type="entry name" value="DOXX FAMILY PROTEIN"/>
    <property type="match status" value="1"/>
</dbReference>
<feature type="transmembrane region" description="Helical" evidence="7">
    <location>
        <begin position="20"/>
        <end position="39"/>
    </location>
</feature>
<dbReference type="OrthoDB" id="346004at2"/>
<evidence type="ECO:0000256" key="3">
    <source>
        <dbReference type="ARBA" id="ARBA00022475"/>
    </source>
</evidence>
<gene>
    <name evidence="8" type="ORF">D4A39_05215</name>
</gene>
<feature type="transmembrane region" description="Helical" evidence="7">
    <location>
        <begin position="182"/>
        <end position="201"/>
    </location>
</feature>
<dbReference type="InterPro" id="IPR051907">
    <property type="entry name" value="DoxX-like_oxidoreductase"/>
</dbReference>
<keyword evidence="9" id="KW-1185">Reference proteome</keyword>
<dbReference type="EMBL" id="QYYA01000001">
    <property type="protein sequence ID" value="RJG20217.1"/>
    <property type="molecule type" value="Genomic_DNA"/>
</dbReference>
<evidence type="ECO:0000256" key="7">
    <source>
        <dbReference type="SAM" id="Phobius"/>
    </source>
</evidence>
<dbReference type="GO" id="GO:0005886">
    <property type="term" value="C:plasma membrane"/>
    <property type="evidence" value="ECO:0007669"/>
    <property type="project" value="UniProtKB-SubCell"/>
</dbReference>
<name>A0A418Y3V7_9GAMM</name>
<evidence type="ECO:0000256" key="1">
    <source>
        <dbReference type="ARBA" id="ARBA00004651"/>
    </source>
</evidence>
<dbReference type="RefSeq" id="WP_119917613.1">
    <property type="nucleotide sequence ID" value="NZ_QYYA01000001.1"/>
</dbReference>
<evidence type="ECO:0000256" key="4">
    <source>
        <dbReference type="ARBA" id="ARBA00022692"/>
    </source>
</evidence>
<evidence type="ECO:0000256" key="6">
    <source>
        <dbReference type="ARBA" id="ARBA00023136"/>
    </source>
</evidence>
<feature type="transmembrane region" description="Helical" evidence="7">
    <location>
        <begin position="59"/>
        <end position="83"/>
    </location>
</feature>
<reference evidence="8 9" key="1">
    <citation type="submission" date="2018-09" db="EMBL/GenBank/DDBJ databases">
        <title>Alcanivorax profundi sp. nov., isolated from 1000 m-depth seawater of the Mariana Trench.</title>
        <authorList>
            <person name="Liu J."/>
        </authorList>
    </citation>
    <scope>NUCLEOTIDE SEQUENCE [LARGE SCALE GENOMIC DNA]</scope>
    <source>
        <strain evidence="8 9">MTEO17</strain>
    </source>
</reference>
<proteinExistence type="inferred from homology"/>
<keyword evidence="6 7" id="KW-0472">Membrane</keyword>
<dbReference type="PANTHER" id="PTHR33452">
    <property type="entry name" value="OXIDOREDUCTASE CATD-RELATED"/>
    <property type="match status" value="1"/>
</dbReference>
<comment type="similarity">
    <text evidence="2">Belongs to the DoxX family.</text>
</comment>
<evidence type="ECO:0000256" key="5">
    <source>
        <dbReference type="ARBA" id="ARBA00022989"/>
    </source>
</evidence>
<keyword evidence="3" id="KW-1003">Cell membrane</keyword>
<sequence>MLALMKKIHYALNTARIADFLAPLALRLFLAPVMISAGYNKAVSFDSTVAWFANPDWGLGLPFPALLAFLATATELVGGLLLLIGLLTRYVSIPLMFTMVVAMATVHWPHGWFAIAPGNPATSTALPLAKLGIPAAQASLENSEEVGKRLSRARQILRENGNYEWLTEKGGLVILNNGIEFAMTYFIMLLVLFFQGAGRFLSVDYWIERRLAPGVNV</sequence>
<comment type="subcellular location">
    <subcellularLocation>
        <location evidence="1">Cell membrane</location>
        <topology evidence="1">Multi-pass membrane protein</topology>
    </subcellularLocation>
</comment>
<dbReference type="InterPro" id="IPR032808">
    <property type="entry name" value="DoxX"/>
</dbReference>
<dbReference type="Proteomes" id="UP000283734">
    <property type="component" value="Unassembled WGS sequence"/>
</dbReference>
<evidence type="ECO:0000313" key="9">
    <source>
        <dbReference type="Proteomes" id="UP000283734"/>
    </source>
</evidence>